<dbReference type="Pfam" id="PF00196">
    <property type="entry name" value="GerE"/>
    <property type="match status" value="1"/>
</dbReference>
<dbReference type="Proteomes" id="UP000199048">
    <property type="component" value="Unassembled WGS sequence"/>
</dbReference>
<protein>
    <submittedName>
        <fullName evidence="2">Transcriptional regulator, LuxR family</fullName>
    </submittedName>
</protein>
<evidence type="ECO:0000313" key="2">
    <source>
        <dbReference type="EMBL" id="SFM34952.1"/>
    </source>
</evidence>
<dbReference type="STRING" id="582667.SAMN05192568_102821"/>
<dbReference type="EMBL" id="FOTK01000028">
    <property type="protein sequence ID" value="SFM34952.1"/>
    <property type="molecule type" value="Genomic_DNA"/>
</dbReference>
<evidence type="ECO:0000259" key="1">
    <source>
        <dbReference type="SMART" id="SM00421"/>
    </source>
</evidence>
<name>A0A1I4Q4G2_9HYPH</name>
<dbReference type="InterPro" id="IPR036388">
    <property type="entry name" value="WH-like_DNA-bd_sf"/>
</dbReference>
<feature type="domain" description="HTH luxR-type" evidence="1">
    <location>
        <begin position="299"/>
        <end position="356"/>
    </location>
</feature>
<dbReference type="InterPro" id="IPR000792">
    <property type="entry name" value="Tscrpt_reg_LuxR_C"/>
</dbReference>
<dbReference type="GO" id="GO:0006355">
    <property type="term" value="P:regulation of DNA-templated transcription"/>
    <property type="evidence" value="ECO:0007669"/>
    <property type="project" value="InterPro"/>
</dbReference>
<reference evidence="3" key="1">
    <citation type="submission" date="2016-10" db="EMBL/GenBank/DDBJ databases">
        <authorList>
            <person name="Varghese N."/>
            <person name="Submissions S."/>
        </authorList>
    </citation>
    <scope>NUCLEOTIDE SEQUENCE [LARGE SCALE GENOMIC DNA]</scope>
    <source>
        <strain evidence="3">BL36</strain>
    </source>
</reference>
<dbReference type="SMART" id="SM00421">
    <property type="entry name" value="HTH_LUXR"/>
    <property type="match status" value="1"/>
</dbReference>
<dbReference type="Gene3D" id="1.10.10.10">
    <property type="entry name" value="Winged helix-like DNA-binding domain superfamily/Winged helix DNA-binding domain"/>
    <property type="match status" value="1"/>
</dbReference>
<sequence>MEAANLSRLIEAIYDCAIDPALWPSTLEQIAVAHNSMAGTLNVMDFVTGAERTLVHVGISDHYQALYRDRYQGCDVFAHSLLLCPVDQPATSEELAAEDELLQSRIYREWAVPQGFRYVLLTALIKNHARLAFIGVTRGEADGPYDAEEQARMALLAPHVRRAITIADLIDHKGLERDDLAATLDALTTAALVLGADGRLVHSNAAGEANLARGDLLLSRAGIIEPWDRTVSPAFRAMLAAEAGGTITLARRGGGSAVVSALPLRSGRRRSAASGQARVALFVQDNPCGPHAIELLGRAYGLTGAELRVLLGLADDATPADIAKRYGIAPSTVRTHLKSLFAKTGAKRQKDLVKLLMSTPPVAAKPL</sequence>
<gene>
    <name evidence="2" type="ORF">SAMN05192568_102821</name>
</gene>
<dbReference type="AlphaFoldDB" id="A0A1I4Q4G2"/>
<proteinExistence type="predicted"/>
<dbReference type="GO" id="GO:0003677">
    <property type="term" value="F:DNA binding"/>
    <property type="evidence" value="ECO:0007669"/>
    <property type="project" value="InterPro"/>
</dbReference>
<accession>A0A1I4Q4G2</accession>
<keyword evidence="3" id="KW-1185">Reference proteome</keyword>
<organism evidence="2 3">
    <name type="scientific">Methylobacterium pseudosasicola</name>
    <dbReference type="NCBI Taxonomy" id="582667"/>
    <lineage>
        <taxon>Bacteria</taxon>
        <taxon>Pseudomonadati</taxon>
        <taxon>Pseudomonadota</taxon>
        <taxon>Alphaproteobacteria</taxon>
        <taxon>Hyphomicrobiales</taxon>
        <taxon>Methylobacteriaceae</taxon>
        <taxon>Methylobacterium</taxon>
    </lineage>
</organism>
<dbReference type="SUPFAM" id="SSF46894">
    <property type="entry name" value="C-terminal effector domain of the bipartite response regulators"/>
    <property type="match status" value="1"/>
</dbReference>
<dbReference type="InterPro" id="IPR016032">
    <property type="entry name" value="Sig_transdc_resp-reg_C-effctor"/>
</dbReference>
<evidence type="ECO:0000313" key="3">
    <source>
        <dbReference type="Proteomes" id="UP000199048"/>
    </source>
</evidence>